<name>A0A0F9S0S7_9ZZZZ</name>
<accession>A0A0F9S0S7</accession>
<organism evidence="1">
    <name type="scientific">marine sediment metagenome</name>
    <dbReference type="NCBI Taxonomy" id="412755"/>
    <lineage>
        <taxon>unclassified sequences</taxon>
        <taxon>metagenomes</taxon>
        <taxon>ecological metagenomes</taxon>
    </lineage>
</organism>
<sequence>MYALVSSNPRNKQGVYLDSPEIRIVNRKVEIKLGNPKNKELITLYLTPGENVDMILALRQAEDKLTELAFTGQHLDI</sequence>
<protein>
    <submittedName>
        <fullName evidence="1">Uncharacterized protein</fullName>
    </submittedName>
</protein>
<comment type="caution">
    <text evidence="1">The sequence shown here is derived from an EMBL/GenBank/DDBJ whole genome shotgun (WGS) entry which is preliminary data.</text>
</comment>
<dbReference type="AlphaFoldDB" id="A0A0F9S0S7"/>
<evidence type="ECO:0000313" key="1">
    <source>
        <dbReference type="EMBL" id="KKN55827.1"/>
    </source>
</evidence>
<proteinExistence type="predicted"/>
<reference evidence="1" key="1">
    <citation type="journal article" date="2015" name="Nature">
        <title>Complex archaea that bridge the gap between prokaryotes and eukaryotes.</title>
        <authorList>
            <person name="Spang A."/>
            <person name="Saw J.H."/>
            <person name="Jorgensen S.L."/>
            <person name="Zaremba-Niedzwiedzka K."/>
            <person name="Martijn J."/>
            <person name="Lind A.E."/>
            <person name="van Eijk R."/>
            <person name="Schleper C."/>
            <person name="Guy L."/>
            <person name="Ettema T.J."/>
        </authorList>
    </citation>
    <scope>NUCLEOTIDE SEQUENCE</scope>
</reference>
<dbReference type="EMBL" id="LAZR01000869">
    <property type="protein sequence ID" value="KKN55827.1"/>
    <property type="molecule type" value="Genomic_DNA"/>
</dbReference>
<gene>
    <name evidence="1" type="ORF">LCGC14_0578180</name>
</gene>